<protein>
    <submittedName>
        <fullName evidence="1">Uncharacterized protein</fullName>
    </submittedName>
</protein>
<reference evidence="1" key="1">
    <citation type="submission" date="2023-11" db="EMBL/GenBank/DDBJ databases">
        <authorList>
            <person name="Poullet M."/>
        </authorList>
    </citation>
    <scope>NUCLEOTIDE SEQUENCE</scope>
    <source>
        <strain evidence="1">E1834</strain>
    </source>
</reference>
<sequence length="383" mass="43830">MLKLNSFFLLVLFLKQVNFIHSANNKEEISENDIPQQQQPSILSQNVPKFANAQDSSTEMQHETKDNLAEGNDRNNIDEGDVANAGQQSNDLNEMINQIKEVEINEQLELNNDLSSLSEGNPESGKSEENILSTNLVATTLTTPIKGSNNDVDNLPELEVSELIWKTTAKPPPDPRVFDEIEKKANRTIENISLLKGDEIISQQSDTVDRNISKEKISLPDKTFTYAIPEQEKEVELKSRSNERENNNNEDYFNRKNTLHSVEDEKTDLQVKNHEQFDPHNSPKEIVAPHVDQHPLKLTEKNVGVDEINNKSEESEEQKENHVEELSLWEKILLGLRCARQDCQDAFIIEEQDEQSNKQRLIKGWKITRARRDFVCPCKNIPL</sequence>
<dbReference type="Proteomes" id="UP001497535">
    <property type="component" value="Unassembled WGS sequence"/>
</dbReference>
<gene>
    <name evidence="1" type="ORF">MENTE1834_LOCUS44654</name>
</gene>
<name>A0ACB1AXZ4_MELEN</name>
<accession>A0ACB1AXZ4</accession>
<dbReference type="EMBL" id="CAVMJV010000139">
    <property type="protein sequence ID" value="CAK5111391.1"/>
    <property type="molecule type" value="Genomic_DNA"/>
</dbReference>
<proteinExistence type="predicted"/>
<keyword evidence="2" id="KW-1185">Reference proteome</keyword>
<evidence type="ECO:0000313" key="2">
    <source>
        <dbReference type="Proteomes" id="UP001497535"/>
    </source>
</evidence>
<evidence type="ECO:0000313" key="1">
    <source>
        <dbReference type="EMBL" id="CAK5111391.1"/>
    </source>
</evidence>
<organism evidence="1 2">
    <name type="scientific">Meloidogyne enterolobii</name>
    <name type="common">Root-knot nematode worm</name>
    <name type="synonym">Meloidogyne mayaguensis</name>
    <dbReference type="NCBI Taxonomy" id="390850"/>
    <lineage>
        <taxon>Eukaryota</taxon>
        <taxon>Metazoa</taxon>
        <taxon>Ecdysozoa</taxon>
        <taxon>Nematoda</taxon>
        <taxon>Chromadorea</taxon>
        <taxon>Rhabditida</taxon>
        <taxon>Tylenchina</taxon>
        <taxon>Tylenchomorpha</taxon>
        <taxon>Tylenchoidea</taxon>
        <taxon>Meloidogynidae</taxon>
        <taxon>Meloidogyninae</taxon>
        <taxon>Meloidogyne</taxon>
    </lineage>
</organism>
<comment type="caution">
    <text evidence="1">The sequence shown here is derived from an EMBL/GenBank/DDBJ whole genome shotgun (WGS) entry which is preliminary data.</text>
</comment>